<evidence type="ECO:0000256" key="15">
    <source>
        <dbReference type="HAMAP-Rule" id="MF_00388"/>
    </source>
</evidence>
<dbReference type="RefSeq" id="WP_183685800.1">
    <property type="nucleotide sequence ID" value="NZ_JACHOW010000020.1"/>
</dbReference>
<keyword evidence="7 15" id="KW-0441">Lipid A biosynthesis</keyword>
<evidence type="ECO:0000256" key="11">
    <source>
        <dbReference type="ARBA" id="ARBA00023098"/>
    </source>
</evidence>
<reference evidence="17 18" key="1">
    <citation type="submission" date="2020-08" db="EMBL/GenBank/DDBJ databases">
        <title>Genomic Encyclopedia of Type Strains, Phase IV (KMG-IV): sequencing the most valuable type-strain genomes for metagenomic binning, comparative biology and taxonomic classification.</title>
        <authorList>
            <person name="Goeker M."/>
        </authorList>
    </citation>
    <scope>NUCLEOTIDE SEQUENCE [LARGE SCALE GENOMIC DNA]</scope>
    <source>
        <strain evidence="17 18">DSM 29007</strain>
    </source>
</reference>
<name>A0A841H422_9BACT</name>
<feature type="active site" description="Proton donor" evidence="15">
    <location>
        <position position="267"/>
    </location>
</feature>
<dbReference type="GO" id="GO:0046872">
    <property type="term" value="F:metal ion binding"/>
    <property type="evidence" value="ECO:0007669"/>
    <property type="project" value="UniProtKB-KW"/>
</dbReference>
<dbReference type="Proteomes" id="UP000582837">
    <property type="component" value="Unassembled WGS sequence"/>
</dbReference>
<dbReference type="SUPFAM" id="SSF54637">
    <property type="entry name" value="Thioesterase/thiol ester dehydrase-isomerase"/>
    <property type="match status" value="1"/>
</dbReference>
<organism evidence="17 18">
    <name type="scientific">Longimicrobium terrae</name>
    <dbReference type="NCBI Taxonomy" id="1639882"/>
    <lineage>
        <taxon>Bacteria</taxon>
        <taxon>Pseudomonadati</taxon>
        <taxon>Gemmatimonadota</taxon>
        <taxon>Longimicrobiia</taxon>
        <taxon>Longimicrobiales</taxon>
        <taxon>Longimicrobiaceae</taxon>
        <taxon>Longimicrobium</taxon>
    </lineage>
</organism>
<dbReference type="InterPro" id="IPR020568">
    <property type="entry name" value="Ribosomal_Su5_D2-typ_SF"/>
</dbReference>
<comment type="function">
    <text evidence="2 15">Catalyzes the hydrolysis of UDP-3-O-myristoyl-N-acetylglucosamine to form UDP-3-O-myristoylglucosamine and acetate, the committed step in lipid A biosynthesis.</text>
</comment>
<dbReference type="Pfam" id="PF07977">
    <property type="entry name" value="FabA"/>
    <property type="match status" value="1"/>
</dbReference>
<evidence type="ECO:0000256" key="16">
    <source>
        <dbReference type="HAMAP-Rule" id="MF_00406"/>
    </source>
</evidence>
<dbReference type="PANTHER" id="PTHR33694:SF1">
    <property type="entry name" value="UDP-3-O-ACYL-N-ACETYLGLUCOSAMINE DEACETYLASE 1, MITOCHONDRIAL-RELATED"/>
    <property type="match status" value="1"/>
</dbReference>
<dbReference type="EMBL" id="JACHIA010000019">
    <property type="protein sequence ID" value="MBB6072871.1"/>
    <property type="molecule type" value="Genomic_DNA"/>
</dbReference>
<evidence type="ECO:0000256" key="5">
    <source>
        <dbReference type="ARBA" id="ARBA00022490"/>
    </source>
</evidence>
<evidence type="ECO:0000256" key="3">
    <source>
        <dbReference type="ARBA" id="ARBA00004496"/>
    </source>
</evidence>
<dbReference type="Gene3D" id="3.30.230.20">
    <property type="entry name" value="lpxc deacetylase, domain 1"/>
    <property type="match status" value="1"/>
</dbReference>
<comment type="caution">
    <text evidence="17">The sequence shown here is derived from an EMBL/GenBank/DDBJ whole genome shotgun (WGS) entry which is preliminary data.</text>
</comment>
<evidence type="ECO:0000256" key="7">
    <source>
        <dbReference type="ARBA" id="ARBA00022556"/>
    </source>
</evidence>
<dbReference type="SUPFAM" id="SSF54211">
    <property type="entry name" value="Ribosomal protein S5 domain 2-like"/>
    <property type="match status" value="2"/>
</dbReference>
<dbReference type="GO" id="GO:0103117">
    <property type="term" value="F:UDP-3-O-acyl-N-acetylglucosamine deacetylase activity"/>
    <property type="evidence" value="ECO:0007669"/>
    <property type="project" value="UniProtKB-UniRule"/>
</dbReference>
<dbReference type="InterPro" id="IPR015870">
    <property type="entry name" value="UDP-acyl_N-AcGlcN_deAcase_N"/>
</dbReference>
<comment type="cofactor">
    <cofactor evidence="1 15">
        <name>Zn(2+)</name>
        <dbReference type="ChEBI" id="CHEBI:29105"/>
    </cofactor>
</comment>
<evidence type="ECO:0000313" key="17">
    <source>
        <dbReference type="EMBL" id="MBB6072871.1"/>
    </source>
</evidence>
<dbReference type="EC" id="4.2.1.59" evidence="16"/>
<sequence length="432" mass="47342">MQTTTPRQNTLARASELRGVGLHTGAEVTLRLVPAPVNTGIVFRRTDLEGRPEVPAHVSHVVGTELGTSIGLGEARVHTVEHLLSAMVVRQIDNAYVEISGEEVPAADGSARPFDELLAECGREEQDAPARFLTVDEAFSLSAKGGAEYVVAPSPDQRISATIEFDHPLIGRQFGSFRVDADRFPSEVLAARTFCFARDVDAMRGRGLAMGGSQENAVVLSETGLVEGTELRFADEFVRHKALDVVGDLALIGARLRAHVVAERPGHLGNVALAKELVARAERKALARPILNIEQIMQYLPHRYPFLLVDRVVEFEERKRIVGLKNVTINEPFFQGHFPGRPVMPGVMIIEAMAQVGGLLVLENVEGLEDKVIYFLGLDNVRWRRPVTPGDQIRFEVELVQVRGATVKMRGVGTVDGQLCAEAEMMARVVDR</sequence>
<evidence type="ECO:0000256" key="4">
    <source>
        <dbReference type="ARBA" id="ARBA00005002"/>
    </source>
</evidence>
<comment type="catalytic activity">
    <reaction evidence="13 15">
        <text>a UDP-3-O-[(3R)-3-hydroxyacyl]-N-acetyl-alpha-D-glucosamine + H2O = a UDP-3-O-[(3R)-3-hydroxyacyl]-alpha-D-glucosamine + acetate</text>
        <dbReference type="Rhea" id="RHEA:67816"/>
        <dbReference type="ChEBI" id="CHEBI:15377"/>
        <dbReference type="ChEBI" id="CHEBI:30089"/>
        <dbReference type="ChEBI" id="CHEBI:137740"/>
        <dbReference type="ChEBI" id="CHEBI:173225"/>
        <dbReference type="EC" id="3.5.1.108"/>
    </reaction>
</comment>
<feature type="active site" evidence="16">
    <location>
        <position position="337"/>
    </location>
</feature>
<evidence type="ECO:0000256" key="1">
    <source>
        <dbReference type="ARBA" id="ARBA00001947"/>
    </source>
</evidence>
<dbReference type="InterPro" id="IPR010084">
    <property type="entry name" value="FabZ"/>
</dbReference>
<comment type="similarity">
    <text evidence="15">Belongs to the LpxC family.</text>
</comment>
<dbReference type="Gene3D" id="3.30.1700.10">
    <property type="entry name" value="lpxc deacetylase, domain 2"/>
    <property type="match status" value="1"/>
</dbReference>
<dbReference type="FunFam" id="3.10.129.10:FF:000001">
    <property type="entry name" value="3-hydroxyacyl-[acyl-carrier-protein] dehydratase FabZ"/>
    <property type="match status" value="1"/>
</dbReference>
<gene>
    <name evidence="15" type="primary">lpxC</name>
    <name evidence="16" type="synonym">fabZ</name>
    <name evidence="17" type="ORF">HNQ61_004537</name>
</gene>
<evidence type="ECO:0000256" key="9">
    <source>
        <dbReference type="ARBA" id="ARBA00022801"/>
    </source>
</evidence>
<dbReference type="HAMAP" id="MF_00388">
    <property type="entry name" value="LpxC"/>
    <property type="match status" value="1"/>
</dbReference>
<comment type="catalytic activity">
    <reaction evidence="16">
        <text>a (3R)-hydroxyacyl-[ACP] = a (2E)-enoyl-[ACP] + H2O</text>
        <dbReference type="Rhea" id="RHEA:13097"/>
        <dbReference type="Rhea" id="RHEA-COMP:9925"/>
        <dbReference type="Rhea" id="RHEA-COMP:9945"/>
        <dbReference type="ChEBI" id="CHEBI:15377"/>
        <dbReference type="ChEBI" id="CHEBI:78784"/>
        <dbReference type="ChEBI" id="CHEBI:78827"/>
        <dbReference type="EC" id="4.2.1.59"/>
    </reaction>
</comment>
<dbReference type="GO" id="GO:0006633">
    <property type="term" value="P:fatty acid biosynthetic process"/>
    <property type="evidence" value="ECO:0007669"/>
    <property type="project" value="UniProtKB-UniRule"/>
</dbReference>
<keyword evidence="12 16" id="KW-0456">Lyase</keyword>
<comment type="similarity">
    <text evidence="16">Belongs to the thioester dehydratase family. FabZ subfamily.</text>
</comment>
<keyword evidence="9 15" id="KW-0378">Hydrolase</keyword>
<dbReference type="Gene3D" id="3.10.129.10">
    <property type="entry name" value="Hotdog Thioesterase"/>
    <property type="match status" value="1"/>
</dbReference>
<comment type="function">
    <text evidence="14 16">Involved in unsaturated fatty acids biosynthesis. Catalyzes the dehydration of short chain beta-hydroxyacyl-ACPs and long chain saturated and unsaturated beta-hydroxyacyl-ACPs.</text>
</comment>
<proteinExistence type="inferred from homology"/>
<dbReference type="Pfam" id="PF03331">
    <property type="entry name" value="LpxC"/>
    <property type="match status" value="1"/>
</dbReference>
<protein>
    <recommendedName>
        <fullName evidence="15 16">Multifunctional fusion protein</fullName>
    </recommendedName>
    <domain>
        <recommendedName>
            <fullName evidence="16">3-hydroxyacyl-[acyl-carrier-protein] dehydratase FabZ</fullName>
            <ecNumber evidence="16">4.2.1.59</ecNumber>
        </recommendedName>
        <alternativeName>
            <fullName evidence="16">(3R)-hydroxymyristoyl-[acyl-carrier-protein] dehydratase</fullName>
        </alternativeName>
        <alternativeName>
            <fullName evidence="16">Beta-hydroxyacyl-ACP dehydratase</fullName>
            <shortName evidence="16">(3R)-hydroxymyristoyl-ACP dehydrase</shortName>
        </alternativeName>
    </domain>
    <domain>
        <recommendedName>
            <fullName evidence="15">UDP-3-O-acyl-N-acetylglucosamine deacetylase</fullName>
            <shortName evidence="15">UDP-3-O-acyl-GlcNAc deacetylase</shortName>
            <ecNumber evidence="15">3.5.1.108</ecNumber>
        </recommendedName>
        <alternativeName>
            <fullName evidence="15">UDP-3-O-[R-3-hydroxymyristoyl]-N-acetylglucosamine deacetylase</fullName>
        </alternativeName>
    </domain>
</protein>
<evidence type="ECO:0000256" key="13">
    <source>
        <dbReference type="ARBA" id="ARBA00024535"/>
    </source>
</evidence>
<dbReference type="EC" id="3.5.1.108" evidence="15"/>
<dbReference type="NCBIfam" id="NF009667">
    <property type="entry name" value="PRK13188.1"/>
    <property type="match status" value="1"/>
</dbReference>
<keyword evidence="18" id="KW-1185">Reference proteome</keyword>
<dbReference type="InterPro" id="IPR013114">
    <property type="entry name" value="FabA_FabZ"/>
</dbReference>
<dbReference type="AlphaFoldDB" id="A0A841H422"/>
<keyword evidence="6 15" id="KW-0444">Lipid biosynthesis</keyword>
<comment type="subcellular location">
    <subcellularLocation>
        <location evidence="3 16">Cytoplasm</location>
    </subcellularLocation>
</comment>
<evidence type="ECO:0000256" key="2">
    <source>
        <dbReference type="ARBA" id="ARBA00002923"/>
    </source>
</evidence>
<dbReference type="HAMAP" id="MF_00406">
    <property type="entry name" value="FabZ"/>
    <property type="match status" value="1"/>
</dbReference>
<dbReference type="UniPathway" id="UPA00359">
    <property type="reaction ID" value="UER00478"/>
</dbReference>
<feature type="binding site" evidence="15">
    <location>
        <position position="244"/>
    </location>
    <ligand>
        <name>Zn(2+)</name>
        <dbReference type="ChEBI" id="CHEBI:29105"/>
    </ligand>
</feature>
<evidence type="ECO:0000313" key="18">
    <source>
        <dbReference type="Proteomes" id="UP000582837"/>
    </source>
</evidence>
<keyword evidence="5 16" id="KW-0963">Cytoplasm</keyword>
<feature type="binding site" evidence="15">
    <location>
        <position position="240"/>
    </location>
    <ligand>
        <name>Zn(2+)</name>
        <dbReference type="ChEBI" id="CHEBI:29105"/>
    </ligand>
</feature>
<dbReference type="GO" id="GO:0019171">
    <property type="term" value="F:(3R)-hydroxyacyl-[acyl-carrier-protein] dehydratase activity"/>
    <property type="evidence" value="ECO:0007669"/>
    <property type="project" value="UniProtKB-EC"/>
</dbReference>
<feature type="binding site" evidence="15">
    <location>
        <position position="82"/>
    </location>
    <ligand>
        <name>Zn(2+)</name>
        <dbReference type="ChEBI" id="CHEBI:29105"/>
    </ligand>
</feature>
<comment type="pathway">
    <text evidence="4 15">Glycolipid biosynthesis; lipid IV(A) biosynthesis; lipid IV(A) from (3R)-3-hydroxytetradecanoyl-[acyl-carrier-protein] and UDP-N-acetyl-alpha-D-glucosamine: step 2/6.</text>
</comment>
<evidence type="ECO:0000256" key="14">
    <source>
        <dbReference type="ARBA" id="ARBA00025049"/>
    </source>
</evidence>
<dbReference type="PANTHER" id="PTHR33694">
    <property type="entry name" value="UDP-3-O-ACYL-N-ACETYLGLUCOSAMINE DEACETYLASE 1, MITOCHONDRIAL-RELATED"/>
    <property type="match status" value="1"/>
</dbReference>
<dbReference type="CDD" id="cd01288">
    <property type="entry name" value="FabZ"/>
    <property type="match status" value="1"/>
</dbReference>
<dbReference type="NCBIfam" id="NF000582">
    <property type="entry name" value="PRK00006.1"/>
    <property type="match status" value="1"/>
</dbReference>
<evidence type="ECO:0000256" key="6">
    <source>
        <dbReference type="ARBA" id="ARBA00022516"/>
    </source>
</evidence>
<dbReference type="NCBIfam" id="TIGR01750">
    <property type="entry name" value="fabZ"/>
    <property type="match status" value="1"/>
</dbReference>
<evidence type="ECO:0000256" key="12">
    <source>
        <dbReference type="ARBA" id="ARBA00023239"/>
    </source>
</evidence>
<dbReference type="InterPro" id="IPR004463">
    <property type="entry name" value="UDP-acyl_GlcNac_deAcase"/>
</dbReference>
<evidence type="ECO:0000256" key="8">
    <source>
        <dbReference type="ARBA" id="ARBA00022723"/>
    </source>
</evidence>
<dbReference type="GO" id="GO:0005737">
    <property type="term" value="C:cytoplasm"/>
    <property type="evidence" value="ECO:0007669"/>
    <property type="project" value="UniProtKB-SubCell"/>
</dbReference>
<keyword evidence="10 15" id="KW-0862">Zinc</keyword>
<dbReference type="GO" id="GO:0016020">
    <property type="term" value="C:membrane"/>
    <property type="evidence" value="ECO:0007669"/>
    <property type="project" value="GOC"/>
</dbReference>
<dbReference type="InterPro" id="IPR029069">
    <property type="entry name" value="HotDog_dom_sf"/>
</dbReference>
<dbReference type="InterPro" id="IPR011334">
    <property type="entry name" value="UDP-acyl_GlcNac_deAcase_C"/>
</dbReference>
<evidence type="ECO:0000256" key="10">
    <source>
        <dbReference type="ARBA" id="ARBA00022833"/>
    </source>
</evidence>
<dbReference type="GO" id="GO:0009245">
    <property type="term" value="P:lipid A biosynthetic process"/>
    <property type="evidence" value="ECO:0007669"/>
    <property type="project" value="UniProtKB-UniRule"/>
</dbReference>
<keyword evidence="8 15" id="KW-0479">Metal-binding</keyword>
<dbReference type="NCBIfam" id="TIGR00325">
    <property type="entry name" value="lpxC"/>
    <property type="match status" value="1"/>
</dbReference>
<accession>A0A841H422</accession>
<keyword evidence="11 15" id="KW-0443">Lipid metabolism</keyword>